<organism evidence="2 3">
    <name type="scientific">Campylobacter jejuni</name>
    <dbReference type="NCBI Taxonomy" id="197"/>
    <lineage>
        <taxon>Bacteria</taxon>
        <taxon>Pseudomonadati</taxon>
        <taxon>Campylobacterota</taxon>
        <taxon>Epsilonproteobacteria</taxon>
        <taxon>Campylobacterales</taxon>
        <taxon>Campylobacteraceae</taxon>
        <taxon>Campylobacter</taxon>
    </lineage>
</organism>
<name>A0A1E7NH26_CAMJU</name>
<comment type="caution">
    <text evidence="2">The sequence shown here is derived from an EMBL/GenBank/DDBJ whole genome shotgun (WGS) entry which is preliminary data.</text>
</comment>
<dbReference type="Proteomes" id="UP000287237">
    <property type="component" value="Unassembled WGS sequence"/>
</dbReference>
<dbReference type="AlphaFoldDB" id="A0A1E7NH26"/>
<keyword evidence="1" id="KW-1133">Transmembrane helix</keyword>
<keyword evidence="1" id="KW-0812">Transmembrane</keyword>
<dbReference type="EMBL" id="PRCK01000002">
    <property type="protein sequence ID" value="RTJ96531.1"/>
    <property type="molecule type" value="Genomic_DNA"/>
</dbReference>
<protein>
    <submittedName>
        <fullName evidence="2">Uncharacterized protein</fullName>
    </submittedName>
</protein>
<proteinExistence type="predicted"/>
<sequence>MNELFNVLKDGGIVAFLFFCLCSVSYFAYILFQKTDKTQGILVEIKNIERKNNENNNNILKEIQISNKIAEAHLDTSKAQLESSNKIIDLHSKILGDKLDKLDKNIDELKFEIKRYENAELATLIKRKENE</sequence>
<evidence type="ECO:0000313" key="2">
    <source>
        <dbReference type="EMBL" id="RTJ96531.1"/>
    </source>
</evidence>
<evidence type="ECO:0000313" key="3">
    <source>
        <dbReference type="Proteomes" id="UP000287237"/>
    </source>
</evidence>
<gene>
    <name evidence="2" type="ORF">C3H42_03625</name>
</gene>
<accession>A0A1E7NH26</accession>
<reference evidence="2 3" key="1">
    <citation type="journal article" date="2019" name="Appl. Environ. Microbiol.">
        <title>Population genetics and characterization of Campylobacter jejuni isolates in western jackdaws and game birds in Finland.</title>
        <authorList>
            <person name="Kovanen S."/>
            <person name="Rossi M."/>
            <person name="Pohja-Mykra M."/>
            <person name="Nieminen T."/>
            <person name="Raunio-Saarnisto M."/>
            <person name="Sauvala M."/>
            <person name="Fredriksson-Ahomaa M."/>
            <person name="Hanninen M.L."/>
            <person name="Kivisto R."/>
        </authorList>
    </citation>
    <scope>NUCLEOTIDE SEQUENCE [LARGE SCALE GENOMIC DNA]</scope>
    <source>
        <strain evidence="2 3">CB296</strain>
    </source>
</reference>
<dbReference type="RefSeq" id="WP_052798801.1">
    <property type="nucleotide sequence ID" value="NZ_CUMJ01000003.1"/>
</dbReference>
<keyword evidence="1" id="KW-0472">Membrane</keyword>
<evidence type="ECO:0000256" key="1">
    <source>
        <dbReference type="SAM" id="Phobius"/>
    </source>
</evidence>
<feature type="transmembrane region" description="Helical" evidence="1">
    <location>
        <begin position="12"/>
        <end position="32"/>
    </location>
</feature>